<reference evidence="2" key="1">
    <citation type="submission" date="2022-11" db="EMBL/GenBank/DDBJ databases">
        <authorList>
            <person name="Morgan W.R."/>
            <person name="Tartar A."/>
        </authorList>
    </citation>
    <scope>NUCLEOTIDE SEQUENCE</scope>
    <source>
        <strain evidence="2">ARSEF 373</strain>
    </source>
</reference>
<organism evidence="2 3">
    <name type="scientific">Lagenidium giganteum</name>
    <dbReference type="NCBI Taxonomy" id="4803"/>
    <lineage>
        <taxon>Eukaryota</taxon>
        <taxon>Sar</taxon>
        <taxon>Stramenopiles</taxon>
        <taxon>Oomycota</taxon>
        <taxon>Peronosporomycetes</taxon>
        <taxon>Pythiales</taxon>
        <taxon>Pythiaceae</taxon>
    </lineage>
</organism>
<accession>A0AAV2YA15</accession>
<dbReference type="Proteomes" id="UP001146120">
    <property type="component" value="Unassembled WGS sequence"/>
</dbReference>
<dbReference type="Pfam" id="PF25273">
    <property type="entry name" value="DUF7869"/>
    <property type="match status" value="1"/>
</dbReference>
<feature type="domain" description="DUF7869" evidence="1">
    <location>
        <begin position="154"/>
        <end position="230"/>
    </location>
</feature>
<evidence type="ECO:0000259" key="1">
    <source>
        <dbReference type="Pfam" id="PF25273"/>
    </source>
</evidence>
<dbReference type="AlphaFoldDB" id="A0AAV2YA15"/>
<dbReference type="PANTHER" id="PTHR34415">
    <property type="entry name" value="INTEGRASE CATALYTIC DOMAIN-CONTAINING PROTEIN"/>
    <property type="match status" value="1"/>
</dbReference>
<reference evidence="2" key="2">
    <citation type="journal article" date="2023" name="Microbiol Resour">
        <title>Decontamination and Annotation of the Draft Genome Sequence of the Oomycete Lagenidium giganteum ARSEF 373.</title>
        <authorList>
            <person name="Morgan W.R."/>
            <person name="Tartar A."/>
        </authorList>
    </citation>
    <scope>NUCLEOTIDE SEQUENCE</scope>
    <source>
        <strain evidence="2">ARSEF 373</strain>
    </source>
</reference>
<dbReference type="PANTHER" id="PTHR34415:SF1">
    <property type="entry name" value="INTEGRASE CATALYTIC DOMAIN-CONTAINING PROTEIN"/>
    <property type="match status" value="1"/>
</dbReference>
<keyword evidence="3" id="KW-1185">Reference proteome</keyword>
<evidence type="ECO:0000313" key="2">
    <source>
        <dbReference type="EMBL" id="DAZ92435.1"/>
    </source>
</evidence>
<comment type="caution">
    <text evidence="2">The sequence shown here is derived from an EMBL/GenBank/DDBJ whole genome shotgun (WGS) entry which is preliminary data.</text>
</comment>
<dbReference type="EMBL" id="DAKRPA010000436">
    <property type="protein sequence ID" value="DAZ92435.1"/>
    <property type="molecule type" value="Genomic_DNA"/>
</dbReference>
<dbReference type="InterPro" id="IPR057191">
    <property type="entry name" value="DUF7869"/>
</dbReference>
<sequence length="258" mass="28907">MGKTSTIVHCRSEGSRRRIRASFPVFIPANLRRSCPQIQIRSPRSNVCDVCTIFHLQSIRSGVTADKSEAQAKHVADSAARTLRLDNACKNAGATRGVTTMDSAQNVALPHLAETPSKWTVGKGSNEVVSMMDKYPRDANIYDDTRSGGKCWEVFADNCAGQNKNNTVIMFLLFLTHAKHLNEAKLLFFVTGHTKNNCDRGFGNIKRRYARRDIWSLRELAKVVQDSVTSNYCILLESSPVFRTFNDTLKMLYKDLKG</sequence>
<protein>
    <recommendedName>
        <fullName evidence="1">DUF7869 domain-containing protein</fullName>
    </recommendedName>
</protein>
<proteinExistence type="predicted"/>
<gene>
    <name evidence="2" type="ORF">N0F65_000219</name>
</gene>
<evidence type="ECO:0000313" key="3">
    <source>
        <dbReference type="Proteomes" id="UP001146120"/>
    </source>
</evidence>
<name>A0AAV2YA15_9STRA</name>